<evidence type="ECO:0000313" key="3">
    <source>
        <dbReference type="EMBL" id="PSL43360.1"/>
    </source>
</evidence>
<dbReference type="RefSeq" id="WP_106530970.1">
    <property type="nucleotide sequence ID" value="NZ_PYAW01000008.1"/>
</dbReference>
<dbReference type="PROSITE" id="PS50005">
    <property type="entry name" value="TPR"/>
    <property type="match status" value="1"/>
</dbReference>
<keyword evidence="2" id="KW-0732">Signal</keyword>
<comment type="caution">
    <text evidence="3">The sequence shown here is derived from an EMBL/GenBank/DDBJ whole genome shotgun (WGS) entry which is preliminary data.</text>
</comment>
<dbReference type="Gene3D" id="1.25.40.10">
    <property type="entry name" value="Tetratricopeptide repeat domain"/>
    <property type="match status" value="3"/>
</dbReference>
<keyword evidence="4" id="KW-1185">Reference proteome</keyword>
<dbReference type="InterPro" id="IPR011990">
    <property type="entry name" value="TPR-like_helical_dom_sf"/>
</dbReference>
<dbReference type="SUPFAM" id="SSF48452">
    <property type="entry name" value="TPR-like"/>
    <property type="match status" value="2"/>
</dbReference>
<name>A0A2P8HAY0_CHINA</name>
<feature type="chain" id="PRO_5015148661" evidence="2">
    <location>
        <begin position="20"/>
        <end position="419"/>
    </location>
</feature>
<dbReference type="Proteomes" id="UP000240971">
    <property type="component" value="Unassembled WGS sequence"/>
</dbReference>
<feature type="repeat" description="TPR" evidence="1">
    <location>
        <begin position="63"/>
        <end position="96"/>
    </location>
</feature>
<evidence type="ECO:0000313" key="4">
    <source>
        <dbReference type="Proteomes" id="UP000240971"/>
    </source>
</evidence>
<reference evidence="3 4" key="1">
    <citation type="submission" date="2018-03" db="EMBL/GenBank/DDBJ databases">
        <title>Genomic Encyclopedia of Archaeal and Bacterial Type Strains, Phase II (KMG-II): from individual species to whole genera.</title>
        <authorList>
            <person name="Goeker M."/>
        </authorList>
    </citation>
    <scope>NUCLEOTIDE SEQUENCE [LARGE SCALE GENOMIC DNA]</scope>
    <source>
        <strain evidence="3 4">DSM 24859</strain>
    </source>
</reference>
<keyword evidence="1" id="KW-0802">TPR repeat</keyword>
<accession>A0A2P8HAY0</accession>
<dbReference type="EMBL" id="PYAW01000008">
    <property type="protein sequence ID" value="PSL43360.1"/>
    <property type="molecule type" value="Genomic_DNA"/>
</dbReference>
<organism evidence="3 4">
    <name type="scientific">Chitinophaga niastensis</name>
    <dbReference type="NCBI Taxonomy" id="536980"/>
    <lineage>
        <taxon>Bacteria</taxon>
        <taxon>Pseudomonadati</taxon>
        <taxon>Bacteroidota</taxon>
        <taxon>Chitinophagia</taxon>
        <taxon>Chitinophagales</taxon>
        <taxon>Chitinophagaceae</taxon>
        <taxon>Chitinophaga</taxon>
    </lineage>
</organism>
<dbReference type="AlphaFoldDB" id="A0A2P8HAY0"/>
<proteinExistence type="predicted"/>
<feature type="signal peptide" evidence="2">
    <location>
        <begin position="1"/>
        <end position="19"/>
    </location>
</feature>
<dbReference type="InterPro" id="IPR019734">
    <property type="entry name" value="TPR_rpt"/>
</dbReference>
<dbReference type="OrthoDB" id="739506at2"/>
<sequence length="419" mass="46518">MKKLLVSLLFCTAGVSVMAQRAKVSSADENLKKQDLEKAKADIDAALQNDKTKNDGKTWLVDGKILEAMGTKQKNAGLALEAYSAFKKALELDPKMKEAVLEMNQPLFNVYATVANAGYANLNEQKWDSSLTNFKHAFEIAEFYNSKNLGGSIPPDTALTFYVGYAANQAGKKDDAFTYLKKAADLQFKGEPALYVILGQLYEEKGDQANWLKTIEQAKVLFPKDKRFNDMEMAFYSKTGKTNELLGMLEKKMADNPTDEAAVLDYAIRVDNLANPRDEKGNDAPKPANYEELIGKAEKAYKKAIEMNPVDATANFQLGALYFNRAVVFNKQLNELDSKQQTSPKAKELQAKVEGLMNQALPFFEKADAGFTAKGSSIEASDKQTYESCLYALQKIYAIKNNTAKVEEVKKKLDGLTQK</sequence>
<evidence type="ECO:0000256" key="2">
    <source>
        <dbReference type="SAM" id="SignalP"/>
    </source>
</evidence>
<dbReference type="Pfam" id="PF13181">
    <property type="entry name" value="TPR_8"/>
    <property type="match status" value="1"/>
</dbReference>
<protein>
    <submittedName>
        <fullName evidence="3">Tetratricopeptide repeat protein</fullName>
    </submittedName>
</protein>
<evidence type="ECO:0000256" key="1">
    <source>
        <dbReference type="PROSITE-ProRule" id="PRU00339"/>
    </source>
</evidence>
<gene>
    <name evidence="3" type="ORF">CLV51_10849</name>
</gene>